<dbReference type="Proteomes" id="UP000037904">
    <property type="component" value="Unassembled WGS sequence"/>
</dbReference>
<feature type="compositionally biased region" description="Basic and acidic residues" evidence="1">
    <location>
        <begin position="52"/>
        <end position="72"/>
    </location>
</feature>
<evidence type="ECO:0000313" key="3">
    <source>
        <dbReference type="Proteomes" id="UP000037904"/>
    </source>
</evidence>
<dbReference type="OrthoDB" id="5033985at2759"/>
<name>A0A0M9F1W5_FUSLA</name>
<keyword evidence="3" id="KW-1185">Reference proteome</keyword>
<proteinExistence type="predicted"/>
<organism evidence="2 3">
    <name type="scientific">Fusarium langsethiae</name>
    <dbReference type="NCBI Taxonomy" id="179993"/>
    <lineage>
        <taxon>Eukaryota</taxon>
        <taxon>Fungi</taxon>
        <taxon>Dikarya</taxon>
        <taxon>Ascomycota</taxon>
        <taxon>Pezizomycotina</taxon>
        <taxon>Sordariomycetes</taxon>
        <taxon>Hypocreomycetidae</taxon>
        <taxon>Hypocreales</taxon>
        <taxon>Nectriaceae</taxon>
        <taxon>Fusarium</taxon>
    </lineage>
</organism>
<gene>
    <name evidence="2" type="ORF">FLAG1_02653</name>
</gene>
<accession>A0A0M9F1W5</accession>
<sequence length="209" mass="23162">MGGQTSKSRHQETPGESDENYQKETKADFGQGLTKDFESKLSLGPSSKGKSSRHDPAQQRDKCEEKSGEQERSLPGPQEMNSEANPTRNGSSAGTPFYIDDVNAGAVILTLITDICKQARKPSIEEREQLRTIFDQMPYLLTSEAREQEGDEFVLAVQFLTTVYDHPESANWGSIESFDDLQLALENLEKFGSRAKAEPREGPSGVFIV</sequence>
<dbReference type="AlphaFoldDB" id="A0A0M9F1W5"/>
<feature type="compositionally biased region" description="Polar residues" evidence="1">
    <location>
        <begin position="79"/>
        <end position="93"/>
    </location>
</feature>
<evidence type="ECO:0000313" key="2">
    <source>
        <dbReference type="EMBL" id="KPA44449.1"/>
    </source>
</evidence>
<reference evidence="2 3" key="1">
    <citation type="submission" date="2015-04" db="EMBL/GenBank/DDBJ databases">
        <title>The draft genome sequence of Fusarium langsethiae, a T-2/HT-2 mycotoxin producer.</title>
        <authorList>
            <person name="Lysoe E."/>
            <person name="Divon H.H."/>
            <person name="Terzi V."/>
            <person name="Orru L."/>
            <person name="Lamontanara A."/>
            <person name="Kolseth A.-K."/>
            <person name="Frandsen R.J."/>
            <person name="Nielsen K."/>
            <person name="Thrane U."/>
        </authorList>
    </citation>
    <scope>NUCLEOTIDE SEQUENCE [LARGE SCALE GENOMIC DNA]</scope>
    <source>
        <strain evidence="2 3">Fl201059</strain>
    </source>
</reference>
<feature type="compositionally biased region" description="Low complexity" evidence="1">
    <location>
        <begin position="40"/>
        <end position="49"/>
    </location>
</feature>
<evidence type="ECO:0000256" key="1">
    <source>
        <dbReference type="SAM" id="MobiDB-lite"/>
    </source>
</evidence>
<protein>
    <submittedName>
        <fullName evidence="2">Uncharacterized protein</fullName>
    </submittedName>
</protein>
<comment type="caution">
    <text evidence="2">The sequence shown here is derived from an EMBL/GenBank/DDBJ whole genome shotgun (WGS) entry which is preliminary data.</text>
</comment>
<dbReference type="EMBL" id="JXCE01000026">
    <property type="protein sequence ID" value="KPA44449.1"/>
    <property type="molecule type" value="Genomic_DNA"/>
</dbReference>
<feature type="region of interest" description="Disordered" evidence="1">
    <location>
        <begin position="1"/>
        <end position="93"/>
    </location>
</feature>